<reference evidence="1" key="1">
    <citation type="submission" date="2018-06" db="EMBL/GenBank/DDBJ databases">
        <authorList>
            <person name="Zhirakovskaya E."/>
        </authorList>
    </citation>
    <scope>NUCLEOTIDE SEQUENCE</scope>
</reference>
<protein>
    <submittedName>
        <fullName evidence="1">Uncharacterized protein YbbK</fullName>
    </submittedName>
</protein>
<dbReference type="Pfam" id="PF04463">
    <property type="entry name" value="2-thiour_desulf"/>
    <property type="match status" value="1"/>
</dbReference>
<evidence type="ECO:0000313" key="1">
    <source>
        <dbReference type="EMBL" id="VAW35336.1"/>
    </source>
</evidence>
<dbReference type="PANTHER" id="PTHR30087:SF1">
    <property type="entry name" value="HYPOTHETICAL CYTOSOLIC PROTEIN"/>
    <property type="match status" value="1"/>
</dbReference>
<dbReference type="PANTHER" id="PTHR30087">
    <property type="entry name" value="INNER MEMBRANE PROTEIN"/>
    <property type="match status" value="1"/>
</dbReference>
<accession>A0A3B0VST6</accession>
<sequence>MKNKVNKVTTAGGAETVIVSSCLLGLPARYDGGDSKSNELIARLSGKVVIAVCPEGLGGLPTPRPAAEIKTGNDNAGDPYVPDARCVPDGSSVLDGSACVTTSCGEDVTASFIRGAEECLSIARINQVSRAYLKEKSPSCGVSIIKKDGTPCAGSGVTAELLKRNNIETTGVR</sequence>
<organism evidence="1">
    <name type="scientific">hydrothermal vent metagenome</name>
    <dbReference type="NCBI Taxonomy" id="652676"/>
    <lineage>
        <taxon>unclassified sequences</taxon>
        <taxon>metagenomes</taxon>
        <taxon>ecological metagenomes</taxon>
    </lineage>
</organism>
<name>A0A3B0VST6_9ZZZZ</name>
<gene>
    <name evidence="1" type="ORF">MNBD_DELTA02-282</name>
</gene>
<proteinExistence type="predicted"/>
<dbReference type="InterPro" id="IPR007553">
    <property type="entry name" value="2-thiour_desulf"/>
</dbReference>
<dbReference type="AlphaFoldDB" id="A0A3B0VST6"/>
<dbReference type="EMBL" id="UOEZ01000024">
    <property type="protein sequence ID" value="VAW35336.1"/>
    <property type="molecule type" value="Genomic_DNA"/>
</dbReference>